<evidence type="ECO:0000256" key="15">
    <source>
        <dbReference type="ARBA" id="ARBA00039316"/>
    </source>
</evidence>
<dbReference type="Pfam" id="PF17755">
    <property type="entry name" value="UvrA_DNA-bind"/>
    <property type="match status" value="1"/>
</dbReference>
<dbReference type="SUPFAM" id="SSF52540">
    <property type="entry name" value="P-loop containing nucleoside triphosphate hydrolases"/>
    <property type="match status" value="2"/>
</dbReference>
<evidence type="ECO:0000256" key="7">
    <source>
        <dbReference type="ARBA" id="ARBA00022769"/>
    </source>
</evidence>
<dbReference type="AlphaFoldDB" id="A0A4Q1KQS9"/>
<dbReference type="EMBL" id="SBKQ01000006">
    <property type="protein sequence ID" value="RXR32503.1"/>
    <property type="molecule type" value="Genomic_DNA"/>
</dbReference>
<evidence type="ECO:0000256" key="6">
    <source>
        <dbReference type="ARBA" id="ARBA00022763"/>
    </source>
</evidence>
<dbReference type="InterPro" id="IPR004602">
    <property type="entry name" value="UvrA"/>
</dbReference>
<evidence type="ECO:0000256" key="3">
    <source>
        <dbReference type="ARBA" id="ARBA00022723"/>
    </source>
</evidence>
<dbReference type="Proteomes" id="UP000289734">
    <property type="component" value="Unassembled WGS sequence"/>
</dbReference>
<dbReference type="InterPro" id="IPR041552">
    <property type="entry name" value="UvrA_DNA-bd"/>
</dbReference>
<evidence type="ECO:0000256" key="2">
    <source>
        <dbReference type="ARBA" id="ARBA00022490"/>
    </source>
</evidence>
<dbReference type="FunFam" id="1.20.1580.10:FF:000002">
    <property type="entry name" value="UvrABC system protein A"/>
    <property type="match status" value="1"/>
</dbReference>
<dbReference type="Pfam" id="PF17760">
    <property type="entry name" value="UvrA_inter"/>
    <property type="match status" value="1"/>
</dbReference>
<evidence type="ECO:0000256" key="13">
    <source>
        <dbReference type="ARBA" id="ARBA00023204"/>
    </source>
</evidence>
<comment type="caution">
    <text evidence="18">The sequence shown here is derived from an EMBL/GenBank/DDBJ whole genome shotgun (WGS) entry which is preliminary data.</text>
</comment>
<keyword evidence="5" id="KW-0547">Nucleotide-binding</keyword>
<proteinExistence type="inferred from homology"/>
<evidence type="ECO:0000259" key="17">
    <source>
        <dbReference type="PROSITE" id="PS50893"/>
    </source>
</evidence>
<accession>A0A4Q1KQS9</accession>
<dbReference type="InterPro" id="IPR017871">
    <property type="entry name" value="ABC_transporter-like_CS"/>
</dbReference>
<dbReference type="NCBIfam" id="TIGR00630">
    <property type="entry name" value="uvra"/>
    <property type="match status" value="1"/>
</dbReference>
<dbReference type="GO" id="GO:0003677">
    <property type="term" value="F:DNA binding"/>
    <property type="evidence" value="ECO:0007669"/>
    <property type="project" value="UniProtKB-KW"/>
</dbReference>
<dbReference type="OrthoDB" id="9809851at2"/>
<evidence type="ECO:0000313" key="19">
    <source>
        <dbReference type="Proteomes" id="UP000289734"/>
    </source>
</evidence>
<keyword evidence="11" id="KW-0267">Excision nuclease</keyword>
<comment type="subcellular location">
    <subcellularLocation>
        <location evidence="1">Cytoplasm</location>
    </subcellularLocation>
</comment>
<keyword evidence="9" id="KW-0862">Zinc</keyword>
<dbReference type="PROSITE" id="PS50893">
    <property type="entry name" value="ABC_TRANSPORTER_2"/>
    <property type="match status" value="1"/>
</dbReference>
<evidence type="ECO:0000256" key="5">
    <source>
        <dbReference type="ARBA" id="ARBA00022741"/>
    </source>
</evidence>
<name>A0A4Q1KQS9_9FLAO</name>
<evidence type="ECO:0000256" key="1">
    <source>
        <dbReference type="ARBA" id="ARBA00004496"/>
    </source>
</evidence>
<keyword evidence="13" id="KW-0234">DNA repair</keyword>
<dbReference type="PROSITE" id="PS00211">
    <property type="entry name" value="ABC_TRANSPORTER_1"/>
    <property type="match status" value="2"/>
</dbReference>
<dbReference type="NCBIfam" id="NF001503">
    <property type="entry name" value="PRK00349.1"/>
    <property type="match status" value="1"/>
</dbReference>
<keyword evidence="10" id="KW-0067">ATP-binding</keyword>
<dbReference type="GO" id="GO:0005737">
    <property type="term" value="C:cytoplasm"/>
    <property type="evidence" value="ECO:0007669"/>
    <property type="project" value="UniProtKB-SubCell"/>
</dbReference>
<keyword evidence="3" id="KW-0479">Metal-binding</keyword>
<reference evidence="19" key="1">
    <citation type="submission" date="2019-01" db="EMBL/GenBank/DDBJ databases">
        <title>Cytophagaceae bacterium strain CAR-16.</title>
        <authorList>
            <person name="Chen W.-M."/>
        </authorList>
    </citation>
    <scope>NUCLEOTIDE SEQUENCE [LARGE SCALE GENOMIC DNA]</scope>
    <source>
        <strain evidence="19">ICH-30</strain>
    </source>
</reference>
<keyword evidence="12" id="KW-0238">DNA-binding</keyword>
<gene>
    <name evidence="18" type="primary">uvrA</name>
    <name evidence="18" type="ORF">EQG68_06670</name>
</gene>
<dbReference type="GO" id="GO:0004518">
    <property type="term" value="F:nuclease activity"/>
    <property type="evidence" value="ECO:0007669"/>
    <property type="project" value="UniProtKB-KW"/>
</dbReference>
<dbReference type="PANTHER" id="PTHR43152">
    <property type="entry name" value="UVRABC SYSTEM PROTEIN A"/>
    <property type="match status" value="1"/>
</dbReference>
<evidence type="ECO:0000256" key="8">
    <source>
        <dbReference type="ARBA" id="ARBA00022771"/>
    </source>
</evidence>
<dbReference type="InterPro" id="IPR027417">
    <property type="entry name" value="P-loop_NTPase"/>
</dbReference>
<keyword evidence="2" id="KW-0963">Cytoplasm</keyword>
<keyword evidence="7" id="KW-0228">DNA excision</keyword>
<feature type="domain" description="ABC transporter" evidence="17">
    <location>
        <begin position="610"/>
        <end position="939"/>
    </location>
</feature>
<sequence length="943" mass="105671">MQHSDETIEIIGARAHNLKNIDVSIPREKLVVITGLSGSGKSSLAFDTIYAEGQRRYIETFSAYARQFLGGLERPDVDKIDGLSPVIAIEQKTTSKSPRSTVGTITEIYDFLRLLFARAGEAYSYNTGEKMVSYSDEQIKSLIIENFKGKRINILAPIVRSRKGHYAELFQQIGKQGFVKVRVDGEIQDLISGMKVDRYKTHDIEIVIDRMQIENDEETDKRLTESIKTAMHHGDDVMMVIEHESKEVRYFSRTLMCPTSGISYPNPEPNNFSFNSPKGACESCNGLGTINQINLKKIIPNPKLSIKQGGFAPLGEFKSNWIFKQLETIGEKYGFKLTDAVESISDEAMEMILNGGKEKFSVESKTLGITKEYKIEFEGISNFIKNQFDESSSTSIKRWAKEFMDEIDCPECEGSRLKKEALYFKIHEKNIADLSQMDISELYEWFLKLDENLSNKQKAIAVEITKEIKARLQFLLDVGLNYLSLNRSSKSLSGGEAQRIRLATQIGSQLVGVLYILDEPSIGLHQRDNERLINSLENLRDIGNSVLVVEHDKDMIERADWVIDIGPKAGRFGGRIISEGTPQQLLSETTTTAQYMSGKMKIEVPKKRRLGNGKVLKLTGATGNNLKNVTAEFPLGKLICVTGVSGSGKSTLINETLYPILNEHFFNAVKKPQPFKKIEGLEHIDKVIDIDQSPIGRTPRSNPATYTDVFSEIRSLFTQTPEAMIRGYKAGRFSFNVAGGRCETCEGSGVRTIEMSFLPDVYVECETCMGKRFNRETLEIRYKGKSISDVLNMTVDEAVEFFENIPKIYRKVKTIQDVGLGYITLGQQSTTLSGGEAQRIKLATELSKKDTGNTFYILDEPTTGLHFEDIRVLMEVITKLVDKGNTVLVIEHNMDVIKLADHIIDIGLEGGKGGGEIVCKGTPEEVVKNKKSLTAQFLKKELF</sequence>
<keyword evidence="8" id="KW-0863">Zinc-finger</keyword>
<dbReference type="GO" id="GO:0006289">
    <property type="term" value="P:nucleotide-excision repair"/>
    <property type="evidence" value="ECO:0007669"/>
    <property type="project" value="InterPro"/>
</dbReference>
<dbReference type="CDD" id="cd03271">
    <property type="entry name" value="ABC_UvrA_II"/>
    <property type="match status" value="1"/>
</dbReference>
<evidence type="ECO:0000256" key="16">
    <source>
        <dbReference type="ARBA" id="ARBA00042156"/>
    </source>
</evidence>
<protein>
    <recommendedName>
        <fullName evidence="15">UvrABC system protein A</fullName>
    </recommendedName>
    <alternativeName>
        <fullName evidence="16">Excinuclease ABC subunit A</fullName>
    </alternativeName>
</protein>
<evidence type="ECO:0000256" key="10">
    <source>
        <dbReference type="ARBA" id="ARBA00022840"/>
    </source>
</evidence>
<dbReference type="GO" id="GO:0008270">
    <property type="term" value="F:zinc ion binding"/>
    <property type="evidence" value="ECO:0007669"/>
    <property type="project" value="UniProtKB-KW"/>
</dbReference>
<evidence type="ECO:0000256" key="12">
    <source>
        <dbReference type="ARBA" id="ARBA00023125"/>
    </source>
</evidence>
<evidence type="ECO:0000313" key="18">
    <source>
        <dbReference type="EMBL" id="RXR32503.1"/>
    </source>
</evidence>
<dbReference type="Gene3D" id="3.30.190.20">
    <property type="match status" value="1"/>
</dbReference>
<evidence type="ECO:0000256" key="14">
    <source>
        <dbReference type="ARBA" id="ARBA00038000"/>
    </source>
</evidence>
<keyword evidence="6" id="KW-0227">DNA damage</keyword>
<dbReference type="Gene3D" id="1.10.8.280">
    <property type="entry name" value="ABC transporter ATPase domain-like"/>
    <property type="match status" value="1"/>
</dbReference>
<dbReference type="InterPro" id="IPR041102">
    <property type="entry name" value="UvrA_inter"/>
</dbReference>
<dbReference type="GO" id="GO:0005524">
    <property type="term" value="F:ATP binding"/>
    <property type="evidence" value="ECO:0007669"/>
    <property type="project" value="UniProtKB-KW"/>
</dbReference>
<evidence type="ECO:0000256" key="9">
    <source>
        <dbReference type="ARBA" id="ARBA00022833"/>
    </source>
</evidence>
<dbReference type="PANTHER" id="PTHR43152:SF3">
    <property type="entry name" value="UVRABC SYSTEM PROTEIN A"/>
    <property type="match status" value="1"/>
</dbReference>
<organism evidence="18 19">
    <name type="scientific">Flavobacterium piscinae</name>
    <dbReference type="NCBI Taxonomy" id="2506424"/>
    <lineage>
        <taxon>Bacteria</taxon>
        <taxon>Pseudomonadati</taxon>
        <taxon>Bacteroidota</taxon>
        <taxon>Flavobacteriia</taxon>
        <taxon>Flavobacteriales</taxon>
        <taxon>Flavobacteriaceae</taxon>
        <taxon>Flavobacterium</taxon>
    </lineage>
</organism>
<comment type="similarity">
    <text evidence="14">Belongs to the ABC transporter superfamily. UvrA family.</text>
</comment>
<keyword evidence="4" id="KW-0677">Repeat</keyword>
<dbReference type="GO" id="GO:0009380">
    <property type="term" value="C:excinuclease repair complex"/>
    <property type="evidence" value="ECO:0007669"/>
    <property type="project" value="InterPro"/>
</dbReference>
<dbReference type="Gene3D" id="1.20.1580.10">
    <property type="entry name" value="ABC transporter ATPase like domain"/>
    <property type="match status" value="3"/>
</dbReference>
<evidence type="ECO:0000256" key="4">
    <source>
        <dbReference type="ARBA" id="ARBA00022737"/>
    </source>
</evidence>
<dbReference type="Gene3D" id="3.40.50.300">
    <property type="entry name" value="P-loop containing nucleotide triphosphate hydrolases"/>
    <property type="match status" value="3"/>
</dbReference>
<evidence type="ECO:0000256" key="11">
    <source>
        <dbReference type="ARBA" id="ARBA00022881"/>
    </source>
</evidence>
<dbReference type="InterPro" id="IPR003439">
    <property type="entry name" value="ABC_transporter-like_ATP-bd"/>
</dbReference>
<dbReference type="RefSeq" id="WP_129464017.1">
    <property type="nucleotide sequence ID" value="NZ_SBKQ01000006.1"/>
</dbReference>
<dbReference type="GO" id="GO:0016887">
    <property type="term" value="F:ATP hydrolysis activity"/>
    <property type="evidence" value="ECO:0007669"/>
    <property type="project" value="InterPro"/>
</dbReference>
<keyword evidence="19" id="KW-1185">Reference proteome</keyword>